<dbReference type="PROSITE" id="PS50043">
    <property type="entry name" value="HTH_LUXR_2"/>
    <property type="match status" value="1"/>
</dbReference>
<keyword evidence="2" id="KW-0238">DNA-binding</keyword>
<dbReference type="SMART" id="SM00421">
    <property type="entry name" value="HTH_LUXR"/>
    <property type="match status" value="1"/>
</dbReference>
<accession>A0A2T3XLN9</accession>
<dbReference type="Proteomes" id="UP000240638">
    <property type="component" value="Unassembled WGS sequence"/>
</dbReference>
<comment type="caution">
    <text evidence="5">The sequence shown here is derived from an EMBL/GenBank/DDBJ whole genome shotgun (WGS) entry which is preliminary data.</text>
</comment>
<evidence type="ECO:0000259" key="4">
    <source>
        <dbReference type="PROSITE" id="PS50043"/>
    </source>
</evidence>
<dbReference type="Gene3D" id="1.10.10.10">
    <property type="entry name" value="Winged helix-like DNA-binding domain superfamily/Winged helix DNA-binding domain"/>
    <property type="match status" value="1"/>
</dbReference>
<evidence type="ECO:0000313" key="6">
    <source>
        <dbReference type="Proteomes" id="UP000240638"/>
    </source>
</evidence>
<dbReference type="RefSeq" id="WP_107153894.1">
    <property type="nucleotide sequence ID" value="NZ_PYUC01000019.1"/>
</dbReference>
<evidence type="ECO:0000256" key="1">
    <source>
        <dbReference type="ARBA" id="ARBA00023015"/>
    </source>
</evidence>
<protein>
    <submittedName>
        <fullName evidence="5">Helix-turn-helix transcriptional regulator</fullName>
    </submittedName>
</protein>
<dbReference type="PANTHER" id="PTHR44688:SF16">
    <property type="entry name" value="DNA-BINDING TRANSCRIPTIONAL ACTIVATOR DEVR_DOSR"/>
    <property type="match status" value="1"/>
</dbReference>
<dbReference type="CDD" id="cd06170">
    <property type="entry name" value="LuxR_C_like"/>
    <property type="match status" value="1"/>
</dbReference>
<dbReference type="GO" id="GO:0006355">
    <property type="term" value="P:regulation of DNA-templated transcription"/>
    <property type="evidence" value="ECO:0007669"/>
    <property type="project" value="InterPro"/>
</dbReference>
<dbReference type="Pfam" id="PF00196">
    <property type="entry name" value="GerE"/>
    <property type="match status" value="1"/>
</dbReference>
<organism evidence="5 6">
    <name type="scientific">Trinickia symbiotica</name>
    <dbReference type="NCBI Taxonomy" id="863227"/>
    <lineage>
        <taxon>Bacteria</taxon>
        <taxon>Pseudomonadati</taxon>
        <taxon>Pseudomonadota</taxon>
        <taxon>Betaproteobacteria</taxon>
        <taxon>Burkholderiales</taxon>
        <taxon>Burkholderiaceae</taxon>
        <taxon>Trinickia</taxon>
    </lineage>
</organism>
<dbReference type="InterPro" id="IPR036388">
    <property type="entry name" value="WH-like_DNA-bd_sf"/>
</dbReference>
<dbReference type="PRINTS" id="PR00038">
    <property type="entry name" value="HTHLUXR"/>
</dbReference>
<dbReference type="InterPro" id="IPR016032">
    <property type="entry name" value="Sig_transdc_resp-reg_C-effctor"/>
</dbReference>
<dbReference type="PANTHER" id="PTHR44688">
    <property type="entry name" value="DNA-BINDING TRANSCRIPTIONAL ACTIVATOR DEVR_DOSR"/>
    <property type="match status" value="1"/>
</dbReference>
<sequence length="359" mass="40649">MAYLPSPLSKLSMTIASADLLQLMSFIARLYEPSTQSFIERPEVVRELGALLHADFIGHAVWDPVSGNFEQATQWGRDAQIAHDYENYFQRLDPMWPLQQGLCKPTPSDALMDRKSFHNTEYFCDFLSKHRIYSSVDFFLHDAGPVKFDYRFATSDPRKCFGDREVALLNILRPHLVNEYQLRLVARSRRWPELTECSYPSFIVRPSAKPEPNRNALALLSGLEAHDRDVLHQLLVSVSLGASWPYQWNGFNVCVERTHEENSGQGLCRVHLLAGTVGSAAWLQQRFSLTQREGEVCHLLLKGMADKQIAKKLSISYWTVRIHVGKILEKLEVDSRSAVGIAVLKASHGVEPPSLGVCE</sequence>
<keyword evidence="1" id="KW-0805">Transcription regulation</keyword>
<keyword evidence="3" id="KW-0804">Transcription</keyword>
<dbReference type="SUPFAM" id="SSF46894">
    <property type="entry name" value="C-terminal effector domain of the bipartite response regulators"/>
    <property type="match status" value="1"/>
</dbReference>
<feature type="domain" description="HTH luxR-type" evidence="4">
    <location>
        <begin position="282"/>
        <end position="347"/>
    </location>
</feature>
<reference evidence="5 6" key="1">
    <citation type="submission" date="2018-03" db="EMBL/GenBank/DDBJ databases">
        <title>Whole genome analyses suggest that Burkholderia sensu lato contains two further novel genera in the rhizoxinica-symbiotica group Mycetohabitans gen. nov., and Trinickia gen. nov.: implications for the evolution of diazotrophy and nodulation in the Burkholderiaceae.</title>
        <authorList>
            <person name="Estrada De Los Santos P."/>
            <person name="Palmer M."/>
            <person name="Chavez-Ramirez B."/>
            <person name="Steenkamp E.T."/>
            <person name="Hirsch A.M."/>
            <person name="Manyaka P."/>
            <person name="Maluk M."/>
            <person name="Lafos M."/>
            <person name="Crook M."/>
            <person name="Gross E."/>
            <person name="Simon M.F."/>
            <person name="Bueno Dos Reis Junior F."/>
            <person name="Poole P.S."/>
            <person name="Venter S.N."/>
            <person name="James E.K."/>
        </authorList>
    </citation>
    <scope>NUCLEOTIDE SEQUENCE [LARGE SCALE GENOMIC DNA]</scope>
    <source>
        <strain evidence="5 6">JPY-366</strain>
    </source>
</reference>
<dbReference type="AlphaFoldDB" id="A0A2T3XLN9"/>
<dbReference type="EMBL" id="PYUC01000019">
    <property type="protein sequence ID" value="PTB17430.1"/>
    <property type="molecule type" value="Genomic_DNA"/>
</dbReference>
<evidence type="ECO:0000256" key="3">
    <source>
        <dbReference type="ARBA" id="ARBA00023163"/>
    </source>
</evidence>
<proteinExistence type="predicted"/>
<evidence type="ECO:0000313" key="5">
    <source>
        <dbReference type="EMBL" id="PTB17430.1"/>
    </source>
</evidence>
<evidence type="ECO:0000256" key="2">
    <source>
        <dbReference type="ARBA" id="ARBA00023125"/>
    </source>
</evidence>
<dbReference type="GO" id="GO:0003677">
    <property type="term" value="F:DNA binding"/>
    <property type="evidence" value="ECO:0007669"/>
    <property type="project" value="UniProtKB-KW"/>
</dbReference>
<dbReference type="InterPro" id="IPR000792">
    <property type="entry name" value="Tscrpt_reg_LuxR_C"/>
</dbReference>
<gene>
    <name evidence="5" type="ORF">C9I57_28430</name>
</gene>
<name>A0A2T3XLN9_9BURK</name>